<dbReference type="RefSeq" id="WP_110612339.1">
    <property type="nucleotide sequence ID" value="NZ_PDOD01000007.1"/>
</dbReference>
<dbReference type="Pfam" id="PF04715">
    <property type="entry name" value="Anth_synt_I_N"/>
    <property type="match status" value="1"/>
</dbReference>
<dbReference type="Gene3D" id="3.60.120.10">
    <property type="entry name" value="Anthranilate synthase"/>
    <property type="match status" value="1"/>
</dbReference>
<dbReference type="PANTHER" id="PTHR11236:SF41">
    <property type="entry name" value="AMINODEOXYCHORISMATE SYNTHASE COMPONENT 1"/>
    <property type="match status" value="1"/>
</dbReference>
<dbReference type="AlphaFoldDB" id="A0A323T8A7"/>
<dbReference type="PANTHER" id="PTHR11236">
    <property type="entry name" value="AMINOBENZOATE/ANTHRANILATE SYNTHASE"/>
    <property type="match status" value="1"/>
</dbReference>
<dbReference type="InterPro" id="IPR019999">
    <property type="entry name" value="Anth_synth_I-like"/>
</dbReference>
<dbReference type="InterPro" id="IPR006805">
    <property type="entry name" value="Anth_synth_I_N"/>
</dbReference>
<accession>A0A323T8A7</accession>
<organism evidence="3 4">
    <name type="scientific">Salipaludibacillus keqinensis</name>
    <dbReference type="NCBI Taxonomy" id="2045207"/>
    <lineage>
        <taxon>Bacteria</taxon>
        <taxon>Bacillati</taxon>
        <taxon>Bacillota</taxon>
        <taxon>Bacilli</taxon>
        <taxon>Bacillales</taxon>
        <taxon>Bacillaceae</taxon>
    </lineage>
</organism>
<proteinExistence type="predicted"/>
<name>A0A323T8A7_9BACI</name>
<gene>
    <name evidence="3" type="ORF">CR194_19775</name>
</gene>
<evidence type="ECO:0000313" key="4">
    <source>
        <dbReference type="Proteomes" id="UP000248214"/>
    </source>
</evidence>
<dbReference type="EMBL" id="PDOD01000007">
    <property type="protein sequence ID" value="PYZ91570.1"/>
    <property type="molecule type" value="Genomic_DNA"/>
</dbReference>
<protein>
    <submittedName>
        <fullName evidence="3">Aminodeoxychorismate synthase component I</fullName>
    </submittedName>
</protein>
<dbReference type="InterPro" id="IPR005801">
    <property type="entry name" value="ADC_synthase"/>
</dbReference>
<evidence type="ECO:0000259" key="2">
    <source>
        <dbReference type="Pfam" id="PF04715"/>
    </source>
</evidence>
<keyword evidence="4" id="KW-1185">Reference proteome</keyword>
<dbReference type="Proteomes" id="UP000248214">
    <property type="component" value="Unassembled WGS sequence"/>
</dbReference>
<dbReference type="InterPro" id="IPR015890">
    <property type="entry name" value="Chorismate_C"/>
</dbReference>
<evidence type="ECO:0000259" key="1">
    <source>
        <dbReference type="Pfam" id="PF00425"/>
    </source>
</evidence>
<dbReference type="Pfam" id="PF00425">
    <property type="entry name" value="Chorismate_bind"/>
    <property type="match status" value="1"/>
</dbReference>
<comment type="caution">
    <text evidence="3">The sequence shown here is derived from an EMBL/GenBank/DDBJ whole genome shotgun (WGS) entry which is preliminary data.</text>
</comment>
<dbReference type="SUPFAM" id="SSF56322">
    <property type="entry name" value="ADC synthase"/>
    <property type="match status" value="1"/>
</dbReference>
<feature type="domain" description="Chorismate-utilising enzyme C-terminal" evidence="1">
    <location>
        <begin position="211"/>
        <end position="464"/>
    </location>
</feature>
<dbReference type="GO" id="GO:0000162">
    <property type="term" value="P:L-tryptophan biosynthetic process"/>
    <property type="evidence" value="ECO:0007669"/>
    <property type="project" value="TreeGrafter"/>
</dbReference>
<dbReference type="OrthoDB" id="9803598at2"/>
<reference evidence="3 4" key="1">
    <citation type="submission" date="2017-10" db="EMBL/GenBank/DDBJ databases">
        <title>Bacillus sp. nov., a halophilic bacterium isolated from a Keqin Lake.</title>
        <authorList>
            <person name="Wang H."/>
        </authorList>
    </citation>
    <scope>NUCLEOTIDE SEQUENCE [LARGE SCALE GENOMIC DNA]</scope>
    <source>
        <strain evidence="3 4">KQ-12</strain>
    </source>
</reference>
<sequence length="484" mass="55221">MIITKRRPIGKQVNLQDITTDWFKTYSHLSKEIEHHVLLESGRGGRYSIIGLSPWAVIKGKNQRLIVRTSESTDYFEGPLLSSLRTWLSSYKVDSNKDLPEFQGGLIGQLSYDLIREIERLPNEADDDLNTDDVYLLAFDEVYVIDHREEKIWFIALVPPDQASDGEDVLKNMMDRWREGEQSRLNDTNKKNRTADVSIKKPSHFSRSFQEDVFKEAVEKTKQYIRDGDVFQVNLSVRESREAMTEPIHIYDCLRKINPSPYMGYFHTPELQYVSASPELLVKVQGEEVSTRPIAGTRSRGKNEQEDQALADTLLNNEKERAEHIMLVDLERNDLGRVCQYGSVEVDELMVIEKYSHVMHIVSNVKGIKAADYDALDVIAATFPGGTITGAPKIRTMEIIEELEPVRRGAYTGSLGWIGFQGDMELNITIRTMIVKDGMCHVQAGAGIVIDSDPKAEYKESLKKAKALWKAKEMSEEELRRNEE</sequence>
<feature type="domain" description="Anthranilate synthase component I N-terminal" evidence="2">
    <location>
        <begin position="26"/>
        <end position="153"/>
    </location>
</feature>
<evidence type="ECO:0000313" key="3">
    <source>
        <dbReference type="EMBL" id="PYZ91570.1"/>
    </source>
</evidence>
<dbReference type="PRINTS" id="PR00095">
    <property type="entry name" value="ANTSNTHASEI"/>
</dbReference>